<evidence type="ECO:0000256" key="2">
    <source>
        <dbReference type="PIRSR" id="PIRSR613078-2"/>
    </source>
</evidence>
<dbReference type="PANTHER" id="PTHR48100">
    <property type="entry name" value="BROAD-SPECIFICITY PHOSPHATASE YOR283W-RELATED"/>
    <property type="match status" value="1"/>
</dbReference>
<dbReference type="SUPFAM" id="SSF53254">
    <property type="entry name" value="Phosphoglycerate mutase-like"/>
    <property type="match status" value="1"/>
</dbReference>
<feature type="binding site" evidence="2">
    <location>
        <begin position="12"/>
        <end position="19"/>
    </location>
    <ligand>
        <name>substrate</name>
    </ligand>
</feature>
<dbReference type="InterPro" id="IPR013078">
    <property type="entry name" value="His_Pase_superF_clade-1"/>
</dbReference>
<feature type="active site" description="Proton donor/acceptor" evidence="1">
    <location>
        <position position="86"/>
    </location>
</feature>
<evidence type="ECO:0000256" key="1">
    <source>
        <dbReference type="PIRSR" id="PIRSR613078-1"/>
    </source>
</evidence>
<dbReference type="InterPro" id="IPR029033">
    <property type="entry name" value="His_PPase_superfam"/>
</dbReference>
<dbReference type="SMART" id="SM00855">
    <property type="entry name" value="PGAM"/>
    <property type="match status" value="1"/>
</dbReference>
<dbReference type="Pfam" id="PF00300">
    <property type="entry name" value="His_Phos_1"/>
    <property type="match status" value="1"/>
</dbReference>
<dbReference type="GO" id="GO:0005737">
    <property type="term" value="C:cytoplasm"/>
    <property type="evidence" value="ECO:0007669"/>
    <property type="project" value="TreeGrafter"/>
</dbReference>
<comment type="caution">
    <text evidence="3">The sequence shown here is derived from an EMBL/GenBank/DDBJ whole genome shotgun (WGS) entry which is preliminary data.</text>
</comment>
<name>A0A938B0Q5_UNCTE</name>
<evidence type="ECO:0000313" key="4">
    <source>
        <dbReference type="Proteomes" id="UP000712673"/>
    </source>
</evidence>
<dbReference type="AlphaFoldDB" id="A0A938B0Q5"/>
<dbReference type="EMBL" id="VGLS01000247">
    <property type="protein sequence ID" value="MBM3224037.1"/>
    <property type="molecule type" value="Genomic_DNA"/>
</dbReference>
<dbReference type="InterPro" id="IPR050275">
    <property type="entry name" value="PGM_Phosphatase"/>
</dbReference>
<gene>
    <name evidence="3" type="ORF">FJZ47_09575</name>
</gene>
<protein>
    <submittedName>
        <fullName evidence="3">Histidine phosphatase family protein</fullName>
    </submittedName>
</protein>
<evidence type="ECO:0000313" key="3">
    <source>
        <dbReference type="EMBL" id="MBM3224037.1"/>
    </source>
</evidence>
<accession>A0A938B0Q5</accession>
<dbReference type="Proteomes" id="UP000712673">
    <property type="component" value="Unassembled WGS sequence"/>
</dbReference>
<sequence length="208" mass="22808">MSTAERLIYVVRHGATDWNHSGRIQGHMDVPLNETGRAQARLASRRLAAVGATALYSSDLARAAETAQIIGHSTGLQVTQRPGLREIHFGVWQGLSSPEIRERDPEVYAARRANPYDVAPAGAETWRNFYARALQTVEEILAQTDAERLIMVTHSGVCTVMGLRALGFDCTGKRTFDSHNCGIHTIAVQGVSWRAVMLNDIAHLTSAF</sequence>
<feature type="binding site" evidence="2">
    <location>
        <position position="62"/>
    </location>
    <ligand>
        <name>substrate</name>
    </ligand>
</feature>
<proteinExistence type="predicted"/>
<dbReference type="Gene3D" id="3.40.50.1240">
    <property type="entry name" value="Phosphoglycerate mutase-like"/>
    <property type="match status" value="1"/>
</dbReference>
<dbReference type="CDD" id="cd07067">
    <property type="entry name" value="HP_PGM_like"/>
    <property type="match status" value="1"/>
</dbReference>
<feature type="binding site" evidence="2">
    <location>
        <begin position="111"/>
        <end position="112"/>
    </location>
    <ligand>
        <name>substrate</name>
    </ligand>
</feature>
<dbReference type="PANTHER" id="PTHR48100:SF1">
    <property type="entry name" value="HISTIDINE PHOSPHATASE FAMILY PROTEIN-RELATED"/>
    <property type="match status" value="1"/>
</dbReference>
<feature type="active site" description="Tele-phosphohistidine intermediate" evidence="1">
    <location>
        <position position="13"/>
    </location>
</feature>
<dbReference type="GO" id="GO:0016791">
    <property type="term" value="F:phosphatase activity"/>
    <property type="evidence" value="ECO:0007669"/>
    <property type="project" value="TreeGrafter"/>
</dbReference>
<organism evidence="3 4">
    <name type="scientific">Tectimicrobiota bacterium</name>
    <dbReference type="NCBI Taxonomy" id="2528274"/>
    <lineage>
        <taxon>Bacteria</taxon>
        <taxon>Pseudomonadati</taxon>
        <taxon>Nitrospinota/Tectimicrobiota group</taxon>
        <taxon>Candidatus Tectimicrobiota</taxon>
    </lineage>
</organism>
<reference evidence="3" key="1">
    <citation type="submission" date="2019-03" db="EMBL/GenBank/DDBJ databases">
        <title>Lake Tanganyika Metagenome-Assembled Genomes (MAGs).</title>
        <authorList>
            <person name="Tran P."/>
        </authorList>
    </citation>
    <scope>NUCLEOTIDE SEQUENCE</scope>
    <source>
        <strain evidence="3">K_DeepCast_65m_m2_066</strain>
    </source>
</reference>